<reference evidence="3 4" key="1">
    <citation type="submission" date="2022-10" db="EMBL/GenBank/DDBJ databases">
        <title>Defluviimonas sp. CAU 1641 isolated from mud.</title>
        <authorList>
            <person name="Kim W."/>
        </authorList>
    </citation>
    <scope>NUCLEOTIDE SEQUENCE [LARGE SCALE GENOMIC DNA]</scope>
    <source>
        <strain evidence="3 4">CAU 1641</strain>
    </source>
</reference>
<keyword evidence="4" id="KW-1185">Reference proteome</keyword>
<name>A0ABT3J5G7_9RHOB</name>
<accession>A0ABT3J5G7</accession>
<dbReference type="Pfam" id="PF20797">
    <property type="entry name" value="HepT-like_2"/>
    <property type="match status" value="1"/>
</dbReference>
<evidence type="ECO:0000256" key="1">
    <source>
        <dbReference type="SAM" id="MobiDB-lite"/>
    </source>
</evidence>
<feature type="domain" description="HepT-like" evidence="2">
    <location>
        <begin position="51"/>
        <end position="154"/>
    </location>
</feature>
<sequence>MLQLRLPALSSIPKKLEDANTEMGNLERFLSRDPFKGDDDVMRWSALTTAATAVHNVYNGIEDALKVIARNVDRFVPEGPTSHQDLLDAMRSAIEDVRPEVIGDALHADLSELKQFRHRVNHNYAYDLREGPVMDNVVRLRRAFPEVLEAVRKLDEHLAPPPPPPPAAGDETPPDPFSR</sequence>
<comment type="caution">
    <text evidence="3">The sequence shown here is derived from an EMBL/GenBank/DDBJ whole genome shotgun (WGS) entry which is preliminary data.</text>
</comment>
<evidence type="ECO:0000313" key="3">
    <source>
        <dbReference type="EMBL" id="MCW3782918.1"/>
    </source>
</evidence>
<dbReference type="RefSeq" id="WP_264772552.1">
    <property type="nucleotide sequence ID" value="NZ_JAPDOG010000014.1"/>
</dbReference>
<proteinExistence type="predicted"/>
<protein>
    <recommendedName>
        <fullName evidence="2">HepT-like domain-containing protein</fullName>
    </recommendedName>
</protein>
<gene>
    <name evidence="3" type="ORF">OM960_15280</name>
</gene>
<evidence type="ECO:0000259" key="2">
    <source>
        <dbReference type="Pfam" id="PF20797"/>
    </source>
</evidence>
<evidence type="ECO:0000313" key="4">
    <source>
        <dbReference type="Proteomes" id="UP001207582"/>
    </source>
</evidence>
<dbReference type="Proteomes" id="UP001207582">
    <property type="component" value="Unassembled WGS sequence"/>
</dbReference>
<dbReference type="EMBL" id="JAPDOG010000014">
    <property type="protein sequence ID" value="MCW3782918.1"/>
    <property type="molecule type" value="Genomic_DNA"/>
</dbReference>
<dbReference type="InterPro" id="IPR048769">
    <property type="entry name" value="HepT-like_dom"/>
</dbReference>
<organism evidence="3 4">
    <name type="scientific">Defluviimonas salinarum</name>
    <dbReference type="NCBI Taxonomy" id="2992147"/>
    <lineage>
        <taxon>Bacteria</taxon>
        <taxon>Pseudomonadati</taxon>
        <taxon>Pseudomonadota</taxon>
        <taxon>Alphaproteobacteria</taxon>
        <taxon>Rhodobacterales</taxon>
        <taxon>Paracoccaceae</taxon>
        <taxon>Albidovulum</taxon>
    </lineage>
</organism>
<feature type="region of interest" description="Disordered" evidence="1">
    <location>
        <begin position="154"/>
        <end position="179"/>
    </location>
</feature>